<evidence type="ECO:0000313" key="2">
    <source>
        <dbReference type="EMBL" id="KAJ1137335.1"/>
    </source>
</evidence>
<gene>
    <name evidence="2" type="ORF">NDU88_003746</name>
</gene>
<feature type="region of interest" description="Disordered" evidence="1">
    <location>
        <begin position="1"/>
        <end position="47"/>
    </location>
</feature>
<dbReference type="EMBL" id="JANPWB010000010">
    <property type="protein sequence ID" value="KAJ1137335.1"/>
    <property type="molecule type" value="Genomic_DNA"/>
</dbReference>
<dbReference type="AlphaFoldDB" id="A0AAV7QE13"/>
<evidence type="ECO:0000256" key="1">
    <source>
        <dbReference type="SAM" id="MobiDB-lite"/>
    </source>
</evidence>
<keyword evidence="3" id="KW-1185">Reference proteome</keyword>
<evidence type="ECO:0000313" key="3">
    <source>
        <dbReference type="Proteomes" id="UP001066276"/>
    </source>
</evidence>
<reference evidence="2" key="1">
    <citation type="journal article" date="2022" name="bioRxiv">
        <title>Sequencing and chromosome-scale assembly of the giantPleurodeles waltlgenome.</title>
        <authorList>
            <person name="Brown T."/>
            <person name="Elewa A."/>
            <person name="Iarovenko S."/>
            <person name="Subramanian E."/>
            <person name="Araus A.J."/>
            <person name="Petzold A."/>
            <person name="Susuki M."/>
            <person name="Suzuki K.-i.T."/>
            <person name="Hayashi T."/>
            <person name="Toyoda A."/>
            <person name="Oliveira C."/>
            <person name="Osipova E."/>
            <person name="Leigh N.D."/>
            <person name="Simon A."/>
            <person name="Yun M.H."/>
        </authorList>
    </citation>
    <scope>NUCLEOTIDE SEQUENCE</scope>
    <source>
        <strain evidence="2">20211129_DDA</strain>
        <tissue evidence="2">Liver</tissue>
    </source>
</reference>
<organism evidence="2 3">
    <name type="scientific">Pleurodeles waltl</name>
    <name type="common">Iberian ribbed newt</name>
    <dbReference type="NCBI Taxonomy" id="8319"/>
    <lineage>
        <taxon>Eukaryota</taxon>
        <taxon>Metazoa</taxon>
        <taxon>Chordata</taxon>
        <taxon>Craniata</taxon>
        <taxon>Vertebrata</taxon>
        <taxon>Euteleostomi</taxon>
        <taxon>Amphibia</taxon>
        <taxon>Batrachia</taxon>
        <taxon>Caudata</taxon>
        <taxon>Salamandroidea</taxon>
        <taxon>Salamandridae</taxon>
        <taxon>Pleurodelinae</taxon>
        <taxon>Pleurodeles</taxon>
    </lineage>
</organism>
<protein>
    <submittedName>
        <fullName evidence="2">Uncharacterized protein</fullName>
    </submittedName>
</protein>
<feature type="compositionally biased region" description="Low complexity" evidence="1">
    <location>
        <begin position="17"/>
        <end position="31"/>
    </location>
</feature>
<accession>A0AAV7QE13</accession>
<name>A0AAV7QE13_PLEWA</name>
<comment type="caution">
    <text evidence="2">The sequence shown here is derived from an EMBL/GenBank/DDBJ whole genome shotgun (WGS) entry which is preliminary data.</text>
</comment>
<proteinExistence type="predicted"/>
<dbReference type="Proteomes" id="UP001066276">
    <property type="component" value="Chromosome 6"/>
</dbReference>
<sequence>MHFRRSRGWGFRAPRHPSLAGGSPAPLAAPGGATGSEPDPRPGEGLRLLPLGCPPPTHRLFLRSAEWVDRLRRLRRPATVLRPPPPALRLLCTSPQVCRSLRLSRLPFCFRRLRCKESLYTALRAGFKSARAPCDPGVLRCCCLRSALIFECRSAELSGPGPVYRPGALP</sequence>